<gene>
    <name evidence="2" type="ORF">J0383_11870</name>
</gene>
<evidence type="ECO:0000313" key="3">
    <source>
        <dbReference type="Proteomes" id="UP000663440"/>
    </source>
</evidence>
<dbReference type="EMBL" id="CP071448">
    <property type="protein sequence ID" value="QSW91474.1"/>
    <property type="molecule type" value="Genomic_DNA"/>
</dbReference>
<name>A0ABX7QK30_9FLAO</name>
<reference evidence="2 3" key="1">
    <citation type="submission" date="2021-03" db="EMBL/GenBank/DDBJ databases">
        <title>Flavobacterium kribbensis sp. nov, an endophytic bacteria, isolated from soybean.</title>
        <authorList>
            <person name="Lee J."/>
            <person name="Seo J."/>
        </authorList>
    </citation>
    <scope>NUCLEOTIDE SEQUENCE [LARGE SCALE GENOMIC DNA]</scope>
    <source>
        <strain evidence="2 3">BB8</strain>
    </source>
</reference>
<accession>A0ABX7QK30</accession>
<keyword evidence="3" id="KW-1185">Reference proteome</keyword>
<protein>
    <recommendedName>
        <fullName evidence="1">DUF7716 domain-containing protein</fullName>
    </recommendedName>
</protein>
<sequence length="121" mass="14332">MSDFKNKIWVLSDFIKFVQAKKDRSTNYNPEYYYDVYGSDDDEELSPDIIIYVGDPIEVDDDGEEIYPDEVIEMDYWLKYSCDNFQDVIDLATEQNANVSILQLIECLNYYNENDTFLDIK</sequence>
<dbReference type="InterPro" id="IPR056133">
    <property type="entry name" value="DUF7716"/>
</dbReference>
<dbReference type="Pfam" id="PF24832">
    <property type="entry name" value="DUF7716"/>
    <property type="match status" value="1"/>
</dbReference>
<dbReference type="RefSeq" id="WP_207298590.1">
    <property type="nucleotide sequence ID" value="NZ_CP071448.1"/>
</dbReference>
<feature type="domain" description="DUF7716" evidence="1">
    <location>
        <begin position="34"/>
        <end position="120"/>
    </location>
</feature>
<evidence type="ECO:0000313" key="2">
    <source>
        <dbReference type="EMBL" id="QSW91474.1"/>
    </source>
</evidence>
<dbReference type="Proteomes" id="UP000663440">
    <property type="component" value="Chromosome"/>
</dbReference>
<proteinExistence type="predicted"/>
<evidence type="ECO:0000259" key="1">
    <source>
        <dbReference type="Pfam" id="PF24832"/>
    </source>
</evidence>
<organism evidence="2 3">
    <name type="scientific">Flavobacterium endoglycinae</name>
    <dbReference type="NCBI Taxonomy" id="2816357"/>
    <lineage>
        <taxon>Bacteria</taxon>
        <taxon>Pseudomonadati</taxon>
        <taxon>Bacteroidota</taxon>
        <taxon>Flavobacteriia</taxon>
        <taxon>Flavobacteriales</taxon>
        <taxon>Flavobacteriaceae</taxon>
        <taxon>Flavobacterium</taxon>
    </lineage>
</organism>